<dbReference type="EMBL" id="CP095074">
    <property type="protein sequence ID" value="UOQ91843.1"/>
    <property type="molecule type" value="Genomic_DNA"/>
</dbReference>
<dbReference type="RefSeq" id="WP_244751454.1">
    <property type="nucleotide sequence ID" value="NZ_CP095074.1"/>
</dbReference>
<protein>
    <submittedName>
        <fullName evidence="1">Uncharacterized protein</fullName>
    </submittedName>
</protein>
<proteinExistence type="predicted"/>
<accession>A0ABY4GUM6</accession>
<evidence type="ECO:0000313" key="1">
    <source>
        <dbReference type="EMBL" id="UOQ91843.1"/>
    </source>
</evidence>
<dbReference type="Proteomes" id="UP000831880">
    <property type="component" value="Chromosome"/>
</dbReference>
<sequence>MTLIKFHQAYEAIIYSDSLAYEKDRRLAELMSDMEGHYDIPSLRKAEYEEKNRAIIALYRKISKSRSL</sequence>
<gene>
    <name evidence="1" type="ORF">MUO14_15105</name>
</gene>
<reference evidence="1 2" key="1">
    <citation type="submission" date="2022-04" db="EMBL/GenBank/DDBJ databases">
        <title>Halobacillus sp. isolated from saltern.</title>
        <authorList>
            <person name="Won M."/>
            <person name="Lee C.-M."/>
            <person name="Woen H.-Y."/>
            <person name="Kwon S.-W."/>
        </authorList>
    </citation>
    <scope>NUCLEOTIDE SEQUENCE [LARGE SCALE GENOMIC DNA]</scope>
    <source>
        <strain evidence="1 2">SSTM10-2</strain>
    </source>
</reference>
<organism evidence="1 2">
    <name type="scientific">Halobacillus shinanisalinarum</name>
    <dbReference type="NCBI Taxonomy" id="2932258"/>
    <lineage>
        <taxon>Bacteria</taxon>
        <taxon>Bacillati</taxon>
        <taxon>Bacillota</taxon>
        <taxon>Bacilli</taxon>
        <taxon>Bacillales</taxon>
        <taxon>Bacillaceae</taxon>
        <taxon>Halobacillus</taxon>
    </lineage>
</organism>
<keyword evidence="2" id="KW-1185">Reference proteome</keyword>
<evidence type="ECO:0000313" key="2">
    <source>
        <dbReference type="Proteomes" id="UP000831880"/>
    </source>
</evidence>
<name>A0ABY4GUM6_9BACI</name>